<dbReference type="PANTHER" id="PTHR24113">
    <property type="entry name" value="RAN GTPASE-ACTIVATING PROTEIN 1"/>
    <property type="match status" value="1"/>
</dbReference>
<organism evidence="4 5">
    <name type="scientific">Phytophthora oleae</name>
    <dbReference type="NCBI Taxonomy" id="2107226"/>
    <lineage>
        <taxon>Eukaryota</taxon>
        <taxon>Sar</taxon>
        <taxon>Stramenopiles</taxon>
        <taxon>Oomycota</taxon>
        <taxon>Peronosporomycetes</taxon>
        <taxon>Peronosporales</taxon>
        <taxon>Peronosporaceae</taxon>
        <taxon>Phytophthora</taxon>
    </lineage>
</organism>
<reference evidence="4 5" key="1">
    <citation type="submission" date="2024-09" db="EMBL/GenBank/DDBJ databases">
        <title>Genome sequencing and assembly of Phytophthora oleae, isolate VK10A, causative agent of rot of olive drupes.</title>
        <authorList>
            <person name="Conti Taguali S."/>
            <person name="Riolo M."/>
            <person name="La Spada F."/>
            <person name="Cacciola S.O."/>
            <person name="Dionisio G."/>
        </authorList>
    </citation>
    <scope>NUCLEOTIDE SEQUENCE [LARGE SCALE GENOMIC DNA]</scope>
    <source>
        <strain evidence="4 5">VK10A</strain>
    </source>
</reference>
<evidence type="ECO:0000313" key="4">
    <source>
        <dbReference type="EMBL" id="KAL3671963.1"/>
    </source>
</evidence>
<keyword evidence="5" id="KW-1185">Reference proteome</keyword>
<dbReference type="Gene3D" id="3.80.10.10">
    <property type="entry name" value="Ribonuclease Inhibitor"/>
    <property type="match status" value="4"/>
</dbReference>
<evidence type="ECO:0000256" key="1">
    <source>
        <dbReference type="ARBA" id="ARBA00022468"/>
    </source>
</evidence>
<protein>
    <submittedName>
        <fullName evidence="4">Uncharacterized protein</fullName>
    </submittedName>
</protein>
<dbReference type="SMART" id="SM00368">
    <property type="entry name" value="LRR_RI"/>
    <property type="match status" value="11"/>
</dbReference>
<evidence type="ECO:0000256" key="3">
    <source>
        <dbReference type="ARBA" id="ARBA00022737"/>
    </source>
</evidence>
<dbReference type="EMBL" id="JBIMZQ010000004">
    <property type="protein sequence ID" value="KAL3671963.1"/>
    <property type="molecule type" value="Genomic_DNA"/>
</dbReference>
<dbReference type="InterPro" id="IPR032675">
    <property type="entry name" value="LRR_dom_sf"/>
</dbReference>
<gene>
    <name evidence="4" type="ORF">V7S43_002630</name>
</gene>
<keyword evidence="2" id="KW-0433">Leucine-rich repeat</keyword>
<name>A0ABD3FYY4_9STRA</name>
<evidence type="ECO:0000256" key="2">
    <source>
        <dbReference type="ARBA" id="ARBA00022614"/>
    </source>
</evidence>
<dbReference type="InterPro" id="IPR027038">
    <property type="entry name" value="RanGap"/>
</dbReference>
<comment type="caution">
    <text evidence="4">The sequence shown here is derived from an EMBL/GenBank/DDBJ whole genome shotgun (WGS) entry which is preliminary data.</text>
</comment>
<dbReference type="PANTHER" id="PTHR24113:SF12">
    <property type="entry name" value="RAN GTPASE-ACTIVATING PROTEIN 1"/>
    <property type="match status" value="1"/>
</dbReference>
<keyword evidence="3" id="KW-0677">Repeat</keyword>
<accession>A0ABD3FYY4</accession>
<dbReference type="GO" id="GO:0005096">
    <property type="term" value="F:GTPase activator activity"/>
    <property type="evidence" value="ECO:0007669"/>
    <property type="project" value="UniProtKB-KW"/>
</dbReference>
<dbReference type="InterPro" id="IPR001611">
    <property type="entry name" value="Leu-rich_rpt"/>
</dbReference>
<keyword evidence="1" id="KW-0343">GTPase activation</keyword>
<sequence>MSVVSAGAQLTSASQVQEAAALLQQPRSPRRISKAPEVQIPKRILLAEQQLETNFGTEFFPLISLPVVSASLVILNLSFNELNDDFWVHWASDLRDAKWPALTTLNLANNQFSCRGIEAVSAFIKHCPRLLELDLSLNLLSGTDSSSDWLIPLVKALDEKDREHLQVLDVSCTGLTNLGFSQLVQADFITDIIKLYLRSNALTDEAAMTLAKTLPQMELEVLSLAGNRIGDSGAASLAFVLDETPALQSLDLDENQIGQAGINSFFHAINGMTASFSLRQLHLHRNLFVSDAVLNQIHTKLHEKILETLLTAGTPPTSALRLSGNTVKREILLECCLTDRYVHIVTQTLRSSPNWQALEALDLSGNEIGEKGAYDVGLFLSLQPLLRVLNLSNNLITDRAIIGLAEGLEPNAKLQELLLDHNQVTDAGAKQLYLKAFQANPQRRIRLSVGNPLTSECKVMLAAISQAHDLRKRFANEFSLQKRLDLSRKALRQYGAAAIAEELAATPDTRCRCIDLSRNSLGDEGAQAVATLLRTFPALEELDVSFNDIGDDGAIALADALTRNSTLVSFSLHSVLEGSQSKPKLQEKGLCYLARAIQSHKTLVKLDLRNNVTSPAVVRAYVELLRRNQGIQKFNGTSAAVFLSRNDA</sequence>
<dbReference type="Proteomes" id="UP001632037">
    <property type="component" value="Unassembled WGS sequence"/>
</dbReference>
<evidence type="ECO:0000313" key="5">
    <source>
        <dbReference type="Proteomes" id="UP001632037"/>
    </source>
</evidence>
<dbReference type="AlphaFoldDB" id="A0ABD3FYY4"/>
<dbReference type="Pfam" id="PF13516">
    <property type="entry name" value="LRR_6"/>
    <property type="match status" value="5"/>
</dbReference>
<proteinExistence type="predicted"/>
<dbReference type="SUPFAM" id="SSF52047">
    <property type="entry name" value="RNI-like"/>
    <property type="match status" value="1"/>
</dbReference>